<evidence type="ECO:0000313" key="6">
    <source>
        <dbReference type="EMBL" id="KAJ3589712.1"/>
    </source>
</evidence>
<dbReference type="InterPro" id="IPR000742">
    <property type="entry name" value="EGF"/>
</dbReference>
<feature type="domain" description="EGF-like" evidence="5">
    <location>
        <begin position="208"/>
        <end position="246"/>
    </location>
</feature>
<feature type="chain" id="PRO_5040339942" evidence="3">
    <location>
        <begin position="36"/>
        <end position="256"/>
    </location>
</feature>
<dbReference type="InterPro" id="IPR050372">
    <property type="entry name" value="Neurexin-related_CASP"/>
</dbReference>
<comment type="caution">
    <text evidence="2">Lacks conserved residue(s) required for the propagation of feature annotation.</text>
</comment>
<proteinExistence type="predicted"/>
<dbReference type="CDD" id="cd00110">
    <property type="entry name" value="LamG"/>
    <property type="match status" value="1"/>
</dbReference>
<evidence type="ECO:0000256" key="2">
    <source>
        <dbReference type="PROSITE-ProRule" id="PRU00076"/>
    </source>
</evidence>
<dbReference type="InterPro" id="IPR013320">
    <property type="entry name" value="ConA-like_dom_sf"/>
</dbReference>
<dbReference type="GO" id="GO:0016020">
    <property type="term" value="C:membrane"/>
    <property type="evidence" value="ECO:0007669"/>
    <property type="project" value="UniProtKB-SubCell"/>
</dbReference>
<dbReference type="CDD" id="cd00054">
    <property type="entry name" value="EGF_CA"/>
    <property type="match status" value="1"/>
</dbReference>
<keyword evidence="7" id="KW-1185">Reference proteome</keyword>
<dbReference type="OrthoDB" id="5989513at2759"/>
<dbReference type="PANTHER" id="PTHR15036:SF85">
    <property type="entry name" value="SP2353, ISOFORM A"/>
    <property type="match status" value="1"/>
</dbReference>
<dbReference type="Gene3D" id="2.10.25.10">
    <property type="entry name" value="Laminin"/>
    <property type="match status" value="1"/>
</dbReference>
<feature type="signal peptide" evidence="3">
    <location>
        <begin position="1"/>
        <end position="35"/>
    </location>
</feature>
<comment type="caution">
    <text evidence="6">The sequence shown here is derived from an EMBL/GenBank/DDBJ whole genome shotgun (WGS) entry which is preliminary data.</text>
</comment>
<dbReference type="Proteomes" id="UP001148018">
    <property type="component" value="Unassembled WGS sequence"/>
</dbReference>
<dbReference type="AlphaFoldDB" id="A0A9Q0DND9"/>
<dbReference type="InterPro" id="IPR001791">
    <property type="entry name" value="Laminin_G"/>
</dbReference>
<gene>
    <name evidence="6" type="ORF">NHX12_010555</name>
</gene>
<protein>
    <submittedName>
        <fullName evidence="6">Uncharacterized protein</fullName>
    </submittedName>
</protein>
<dbReference type="Gene3D" id="2.60.120.200">
    <property type="match status" value="1"/>
</dbReference>
<keyword evidence="1" id="KW-1015">Disulfide bond</keyword>
<dbReference type="SUPFAM" id="SSF49899">
    <property type="entry name" value="Concanavalin A-like lectins/glucanases"/>
    <property type="match status" value="1"/>
</dbReference>
<keyword evidence="2" id="KW-0245">EGF-like domain</keyword>
<name>A0A9Q0DND9_9TELE</name>
<evidence type="ECO:0000256" key="1">
    <source>
        <dbReference type="ARBA" id="ARBA00023157"/>
    </source>
</evidence>
<evidence type="ECO:0000313" key="7">
    <source>
        <dbReference type="Proteomes" id="UP001148018"/>
    </source>
</evidence>
<dbReference type="EMBL" id="JANIIK010000115">
    <property type="protein sequence ID" value="KAJ3589712.1"/>
    <property type="molecule type" value="Genomic_DNA"/>
</dbReference>
<evidence type="ECO:0000259" key="5">
    <source>
        <dbReference type="PROSITE" id="PS50026"/>
    </source>
</evidence>
<feature type="domain" description="Laminin G" evidence="4">
    <location>
        <begin position="35"/>
        <end position="212"/>
    </location>
</feature>
<dbReference type="PANTHER" id="PTHR15036">
    <property type="entry name" value="PIKACHURIN-LIKE PROTEIN"/>
    <property type="match status" value="1"/>
</dbReference>
<reference evidence="6" key="1">
    <citation type="submission" date="2022-07" db="EMBL/GenBank/DDBJ databases">
        <title>Chromosome-level genome of Muraenolepis orangiensis.</title>
        <authorList>
            <person name="Kim J."/>
        </authorList>
    </citation>
    <scope>NUCLEOTIDE SEQUENCE</scope>
    <source>
        <strain evidence="6">KU_S4_2022</strain>
        <tissue evidence="6">Muscle</tissue>
    </source>
</reference>
<sequence length="256" mass="28026">MGRCEGRASRLPRFPATALARLALLLTAAAAVAAALEYEGGPGQWARYARWDGAGAAGRLSLLVKTNLSRALVLYLDDGGDCDFLELLVADGRLQLRFTIHCAEPARLHTETRVDDHRWHRVLLTRHRRETRLEVDNERKRAEVRSKRAEMEVVSDLFVGGIPPDVRLSALTSSTAKYEPPFRGLIANLMVGEAPPLLLDGQGVHSDVDYLCELHSPCGHGGTCSLHQGQAVCDCGDSGFRGSYCQEGKLDYAKMS</sequence>
<keyword evidence="3" id="KW-0732">Signal</keyword>
<dbReference type="PROSITE" id="PS50025">
    <property type="entry name" value="LAM_G_DOMAIN"/>
    <property type="match status" value="1"/>
</dbReference>
<accession>A0A9Q0DND9</accession>
<evidence type="ECO:0000259" key="4">
    <source>
        <dbReference type="PROSITE" id="PS50025"/>
    </source>
</evidence>
<evidence type="ECO:0000256" key="3">
    <source>
        <dbReference type="SAM" id="SignalP"/>
    </source>
</evidence>
<dbReference type="Pfam" id="PF02210">
    <property type="entry name" value="Laminin_G_2"/>
    <property type="match status" value="1"/>
</dbReference>
<dbReference type="SMART" id="SM00282">
    <property type="entry name" value="LamG"/>
    <property type="match status" value="1"/>
</dbReference>
<organism evidence="6 7">
    <name type="scientific">Muraenolepis orangiensis</name>
    <name type="common">Patagonian moray cod</name>
    <dbReference type="NCBI Taxonomy" id="630683"/>
    <lineage>
        <taxon>Eukaryota</taxon>
        <taxon>Metazoa</taxon>
        <taxon>Chordata</taxon>
        <taxon>Craniata</taxon>
        <taxon>Vertebrata</taxon>
        <taxon>Euteleostomi</taxon>
        <taxon>Actinopterygii</taxon>
        <taxon>Neopterygii</taxon>
        <taxon>Teleostei</taxon>
        <taxon>Neoteleostei</taxon>
        <taxon>Acanthomorphata</taxon>
        <taxon>Zeiogadaria</taxon>
        <taxon>Gadariae</taxon>
        <taxon>Gadiformes</taxon>
        <taxon>Muraenolepidoidei</taxon>
        <taxon>Muraenolepididae</taxon>
        <taxon>Muraenolepis</taxon>
    </lineage>
</organism>
<dbReference type="PROSITE" id="PS50026">
    <property type="entry name" value="EGF_3"/>
    <property type="match status" value="1"/>
</dbReference>